<comment type="caution">
    <text evidence="2">The sequence shown here is derived from an EMBL/GenBank/DDBJ whole genome shotgun (WGS) entry which is preliminary data.</text>
</comment>
<sequence>MGLFDLGTCLLYAIATTSALVDSCTLGNCKKIMAMLKTVYKISDLNMDEAMLEIQLRGNGKTGMDDIIFSNKNEMEQAIAAIADIKRPIIEHYKELFASTN</sequence>
<dbReference type="AlphaFoldDB" id="A0A814Z3H9"/>
<accession>A0A814Z3H9</accession>
<evidence type="ECO:0000313" key="5">
    <source>
        <dbReference type="Proteomes" id="UP000663852"/>
    </source>
</evidence>
<dbReference type="EMBL" id="CAJNOJ010000170">
    <property type="protein sequence ID" value="CAF1236677.1"/>
    <property type="molecule type" value="Genomic_DNA"/>
</dbReference>
<evidence type="ECO:0000313" key="4">
    <source>
        <dbReference type="Proteomes" id="UP000663828"/>
    </source>
</evidence>
<proteinExistence type="predicted"/>
<reference evidence="2" key="1">
    <citation type="submission" date="2021-02" db="EMBL/GenBank/DDBJ databases">
        <authorList>
            <person name="Nowell W R."/>
        </authorList>
    </citation>
    <scope>NUCLEOTIDE SEQUENCE</scope>
</reference>
<dbReference type="Proteomes" id="UP000663852">
    <property type="component" value="Unassembled WGS sequence"/>
</dbReference>
<dbReference type="EMBL" id="CAJNOR010005658">
    <property type="protein sequence ID" value="CAF1571500.1"/>
    <property type="molecule type" value="Genomic_DNA"/>
</dbReference>
<dbReference type="Proteomes" id="UP000663828">
    <property type="component" value="Unassembled WGS sequence"/>
</dbReference>
<keyword evidence="4" id="KW-1185">Reference proteome</keyword>
<feature type="signal peptide" evidence="1">
    <location>
        <begin position="1"/>
        <end position="19"/>
    </location>
</feature>
<keyword evidence="1" id="KW-0732">Signal</keyword>
<evidence type="ECO:0000256" key="1">
    <source>
        <dbReference type="SAM" id="SignalP"/>
    </source>
</evidence>
<evidence type="ECO:0000313" key="3">
    <source>
        <dbReference type="EMBL" id="CAF1571500.1"/>
    </source>
</evidence>
<name>A0A814Z3H9_ADIRI</name>
<evidence type="ECO:0000313" key="2">
    <source>
        <dbReference type="EMBL" id="CAF1236677.1"/>
    </source>
</evidence>
<protein>
    <submittedName>
        <fullName evidence="2">Uncharacterized protein</fullName>
    </submittedName>
</protein>
<organism evidence="2 5">
    <name type="scientific">Adineta ricciae</name>
    <name type="common">Rotifer</name>
    <dbReference type="NCBI Taxonomy" id="249248"/>
    <lineage>
        <taxon>Eukaryota</taxon>
        <taxon>Metazoa</taxon>
        <taxon>Spiralia</taxon>
        <taxon>Gnathifera</taxon>
        <taxon>Rotifera</taxon>
        <taxon>Eurotatoria</taxon>
        <taxon>Bdelloidea</taxon>
        <taxon>Adinetida</taxon>
        <taxon>Adinetidae</taxon>
        <taxon>Adineta</taxon>
    </lineage>
</organism>
<gene>
    <name evidence="2" type="ORF">EDS130_LOCUS27229</name>
    <name evidence="3" type="ORF">XAT740_LOCUS44524</name>
</gene>
<feature type="chain" id="PRO_5036411201" evidence="1">
    <location>
        <begin position="20"/>
        <end position="101"/>
    </location>
</feature>